<dbReference type="AlphaFoldDB" id="A0A0E9PR16"/>
<name>A0A0E9PR16_ANGAN</name>
<reference evidence="1" key="1">
    <citation type="submission" date="2014-11" db="EMBL/GenBank/DDBJ databases">
        <authorList>
            <person name="Amaro Gonzalez C."/>
        </authorList>
    </citation>
    <scope>NUCLEOTIDE SEQUENCE</scope>
</reference>
<organism evidence="1">
    <name type="scientific">Anguilla anguilla</name>
    <name type="common">European freshwater eel</name>
    <name type="synonym">Muraena anguilla</name>
    <dbReference type="NCBI Taxonomy" id="7936"/>
    <lineage>
        <taxon>Eukaryota</taxon>
        <taxon>Metazoa</taxon>
        <taxon>Chordata</taxon>
        <taxon>Craniata</taxon>
        <taxon>Vertebrata</taxon>
        <taxon>Euteleostomi</taxon>
        <taxon>Actinopterygii</taxon>
        <taxon>Neopterygii</taxon>
        <taxon>Teleostei</taxon>
        <taxon>Anguilliformes</taxon>
        <taxon>Anguillidae</taxon>
        <taxon>Anguilla</taxon>
    </lineage>
</organism>
<evidence type="ECO:0000313" key="1">
    <source>
        <dbReference type="EMBL" id="JAH07076.1"/>
    </source>
</evidence>
<accession>A0A0E9PR16</accession>
<reference evidence="1" key="2">
    <citation type="journal article" date="2015" name="Fish Shellfish Immunol.">
        <title>Early steps in the European eel (Anguilla anguilla)-Vibrio vulnificus interaction in the gills: Role of the RtxA13 toxin.</title>
        <authorList>
            <person name="Callol A."/>
            <person name="Pajuelo D."/>
            <person name="Ebbesson L."/>
            <person name="Teles M."/>
            <person name="MacKenzie S."/>
            <person name="Amaro C."/>
        </authorList>
    </citation>
    <scope>NUCLEOTIDE SEQUENCE</scope>
</reference>
<proteinExistence type="predicted"/>
<sequence length="23" mass="2928">MWRDLNRSQCLRDNLQESFFQQL</sequence>
<protein>
    <submittedName>
        <fullName evidence="1">Uncharacterized protein</fullName>
    </submittedName>
</protein>
<dbReference type="EMBL" id="GBXM01101501">
    <property type="protein sequence ID" value="JAH07076.1"/>
    <property type="molecule type" value="Transcribed_RNA"/>
</dbReference>